<feature type="region of interest" description="Disordered" evidence="2">
    <location>
        <begin position="1210"/>
        <end position="1229"/>
    </location>
</feature>
<dbReference type="Proteomes" id="UP000186176">
    <property type="component" value="Unassembled WGS sequence"/>
</dbReference>
<evidence type="ECO:0000256" key="1">
    <source>
        <dbReference type="PROSITE-ProRule" id="PRU00330"/>
    </source>
</evidence>
<dbReference type="OrthoDB" id="339337at2759"/>
<dbReference type="VEuPathDB" id="CryptoDB:cubi_02422"/>
<protein>
    <recommendedName>
        <fullName evidence="3">Cullin family profile domain-containing protein</fullName>
    </recommendedName>
</protein>
<keyword evidence="5" id="KW-1185">Reference proteome</keyword>
<feature type="region of interest" description="Disordered" evidence="2">
    <location>
        <begin position="1399"/>
        <end position="1424"/>
    </location>
</feature>
<evidence type="ECO:0000259" key="3">
    <source>
        <dbReference type="PROSITE" id="PS50069"/>
    </source>
</evidence>
<dbReference type="SUPFAM" id="SSF75632">
    <property type="entry name" value="Cullin homology domain"/>
    <property type="match status" value="1"/>
</dbReference>
<evidence type="ECO:0000256" key="2">
    <source>
        <dbReference type="SAM" id="MobiDB-lite"/>
    </source>
</evidence>
<dbReference type="PROSITE" id="PS50069">
    <property type="entry name" value="CULLIN_2"/>
    <property type="match status" value="1"/>
</dbReference>
<dbReference type="GO" id="GO:0005680">
    <property type="term" value="C:anaphase-promoting complex"/>
    <property type="evidence" value="ECO:0007669"/>
    <property type="project" value="TreeGrafter"/>
</dbReference>
<dbReference type="PANTHER" id="PTHR45957:SF1">
    <property type="entry name" value="ANAPHASE-PROMOTING COMPLEX SUBUNIT 2"/>
    <property type="match status" value="1"/>
</dbReference>
<accession>A0A1J4MG31</accession>
<sequence>MITEHLVTENISEPSKADNLSELSEHVLEAWVVVSISAKSFLSDINKVLDEYLYNSQTYEQVENHQDETLSGFKSSRKFPESKLQLERLVSKLETPEIIEALDCIYRNDLSIQILENFLGNSLDYVLSKEITFFWTTLLLLGDVDTIDSRMTSNDTNSVGESLNENKYYSKDNRIIAPVDKSILPFHTCLVFGLVRLLWNIVFVLYGAASLVNIPVEEKIIFLNSCFSLNDEVFPNNLSESPLRRVIYSFMTKIRLLFIESIPPGLDSIFGKYIFGIITSLSEKMLNSDDFSIKNEINPLIMREILLRIMINNSFGDTKKRMEICKSRLEDLQHLYEHKASKVLSLNGSFPSNLDFETLELLINLIGSNIGEKYLDQTNSGFSNNNGVEGVQYNNVEDKDYCDKRKIQEILKVISQGPILDDLTTNVSEFSLETLSRIHTTLLDELIWLLFCSEEKGADYMYNGIKDITLMTRLGDLPILMRLIGLEHFWKQRVISMFKIHSVSTVLFLEGRKTEESNLRIYSKYVHEFMGPILMGLLDGGFCYIKAKDPKSLNQENIFKKNAIMADYQVDSKIREKEFEPVNCDLTFQIIFEEFYMEYNWSLKRRVVELITDFPASKSAILDLYITMNYLPSSDILKEVWYSEISREILNYVNGKLLHLHVETSMIVGFYVKSIIFLLLLDFPNEWMDKTLTRFGDALRQRGDTTQCIVSWMPLMLENCSPAMSDSEIIMPISCSDEGVYPQFSICNPNYRNECRGLFERSFDEIQDYSQSFQSPQIKLVLNWISHIYGSNLTLLYDYIFNLASKVIGSWQDVGFESHSVDEGGKGSIIDEYTWKIDERRFQKDESVYEMIKMTIDGRSGDNLLKGNFVGSKLNSKDEQQLLTNCSIILQDISGSISDNKEYISYREESRITDDSKPTVAVFTISRSYWSQSVINMEIREDTFPLASVIQDEIEEYRQFFEREHPGRTFNCYSGYGIGLVDLTAMDGTVKSNVTLNFLQISIYDYISSKRPEKNLDCSERGASKDGFLDSDKLISSNSILNWFTISPKATERSSVHIDKALLDKEEEVIITFMDLLNHFRLDEQTLRWSVENMLSKGIIQMTIKEEGLECFDIPQTFSNVKVRKEAGFEEQEQCQDTSTLNVDESFSSSRREGGLNSEVNDMTVMLDFNNILNRSKTSSFGGLNCQRSNSLKKSFTISSLMETPKRGFLEESEEISSERARREDKEKTCNGQYLTIEHKETDDYGIQEEECDEEDEDLNLNFPTGIITTTISFKGKDLLQDLRHQGGTSSFDGPSSSKLGENKPGSSVSGGNLPPMIGFSETYLEKYCYFTTPTVLDEENHGFDSSPGNARSSKEREHAKYDIIKECELLIRATLQLNGAMAPAVLFGRVRAAIAGQSEDKHLEQDSCGNHDSGTSPSSDTQHTLTWPQHVQAINNMVDRGEVYNKGGRLFLEK</sequence>
<feature type="compositionally biased region" description="Polar residues" evidence="2">
    <location>
        <begin position="1287"/>
        <end position="1311"/>
    </location>
</feature>
<evidence type="ECO:0000313" key="5">
    <source>
        <dbReference type="Proteomes" id="UP000186176"/>
    </source>
</evidence>
<name>A0A1J4MG31_9CRYT</name>
<feature type="region of interest" description="Disordered" evidence="2">
    <location>
        <begin position="1285"/>
        <end position="1315"/>
    </location>
</feature>
<gene>
    <name evidence="4" type="ORF">cubi_02422</name>
</gene>
<dbReference type="RefSeq" id="XP_028874554.1">
    <property type="nucleotide sequence ID" value="XM_029019433.1"/>
</dbReference>
<dbReference type="EMBL" id="LRBP01000017">
    <property type="protein sequence ID" value="OII73190.1"/>
    <property type="molecule type" value="Genomic_DNA"/>
</dbReference>
<feature type="domain" description="Cullin family profile" evidence="3">
    <location>
        <begin position="851"/>
        <end position="1013"/>
    </location>
</feature>
<dbReference type="GeneID" id="39979212"/>
<dbReference type="GO" id="GO:0007091">
    <property type="term" value="P:metaphase/anaphase transition of mitotic cell cycle"/>
    <property type="evidence" value="ECO:0007669"/>
    <property type="project" value="TreeGrafter"/>
</dbReference>
<proteinExistence type="inferred from homology"/>
<dbReference type="GO" id="GO:0070979">
    <property type="term" value="P:protein K11-linked ubiquitination"/>
    <property type="evidence" value="ECO:0007669"/>
    <property type="project" value="TreeGrafter"/>
</dbReference>
<organism evidence="4 5">
    <name type="scientific">Cryptosporidium ubiquitum</name>
    <dbReference type="NCBI Taxonomy" id="857276"/>
    <lineage>
        <taxon>Eukaryota</taxon>
        <taxon>Sar</taxon>
        <taxon>Alveolata</taxon>
        <taxon>Apicomplexa</taxon>
        <taxon>Conoidasida</taxon>
        <taxon>Coccidia</taxon>
        <taxon>Eucoccidiorida</taxon>
        <taxon>Eimeriorina</taxon>
        <taxon>Cryptosporidiidae</taxon>
        <taxon>Cryptosporidium</taxon>
    </lineage>
</organism>
<evidence type="ECO:0000313" key="4">
    <source>
        <dbReference type="EMBL" id="OII73190.1"/>
    </source>
</evidence>
<feature type="compositionally biased region" description="Polar residues" evidence="2">
    <location>
        <begin position="1408"/>
        <end position="1424"/>
    </location>
</feature>
<reference evidence="4 5" key="1">
    <citation type="submission" date="2016-10" db="EMBL/GenBank/DDBJ databases">
        <title>Reductive evolution of mitochondrial metabolism and differential evolution of invasion-related proteins in Cryptosporidium.</title>
        <authorList>
            <person name="Liu S."/>
            <person name="Roellig D.M."/>
            <person name="Guo Y."/>
            <person name="Li N."/>
            <person name="Frace M.A."/>
            <person name="Tang K."/>
            <person name="Zhang L."/>
            <person name="Feng Y."/>
            <person name="Xiao L."/>
        </authorList>
    </citation>
    <scope>NUCLEOTIDE SEQUENCE [LARGE SCALE GENOMIC DNA]</scope>
    <source>
        <strain evidence="4">39726</strain>
    </source>
</reference>
<dbReference type="InterPro" id="IPR016158">
    <property type="entry name" value="Cullin_homology"/>
</dbReference>
<comment type="similarity">
    <text evidence="1">Belongs to the cullin family.</text>
</comment>
<comment type="caution">
    <text evidence="4">The sequence shown here is derived from an EMBL/GenBank/DDBJ whole genome shotgun (WGS) entry which is preliminary data.</text>
</comment>
<dbReference type="InterPro" id="IPR044554">
    <property type="entry name" value="ANAPC2"/>
</dbReference>
<feature type="compositionally biased region" description="Basic and acidic residues" evidence="2">
    <location>
        <begin position="1217"/>
        <end position="1229"/>
    </location>
</feature>
<dbReference type="InterPro" id="IPR036317">
    <property type="entry name" value="Cullin_homology_sf"/>
</dbReference>
<dbReference type="PANTHER" id="PTHR45957">
    <property type="entry name" value="ANAPHASE-PROMOTING COMPLEX SUBUNIT 2"/>
    <property type="match status" value="1"/>
</dbReference>